<evidence type="ECO:0000313" key="2">
    <source>
        <dbReference type="Proteomes" id="UP000030711"/>
    </source>
</evidence>
<reference evidence="1 2" key="1">
    <citation type="journal article" date="2014" name="Nature">
        <title>The genome of Eucalyptus grandis.</title>
        <authorList>
            <person name="Myburg A.A."/>
            <person name="Grattapaglia D."/>
            <person name="Tuskan G.A."/>
            <person name="Hellsten U."/>
            <person name="Hayes R.D."/>
            <person name="Grimwood J."/>
            <person name="Jenkins J."/>
            <person name="Lindquist E."/>
            <person name="Tice H."/>
            <person name="Bauer D."/>
            <person name="Goodstein D.M."/>
            <person name="Dubchak I."/>
            <person name="Poliakov A."/>
            <person name="Mizrachi E."/>
            <person name="Kullan A.R."/>
            <person name="Hussey S.G."/>
            <person name="Pinard D."/>
            <person name="van der Merwe K."/>
            <person name="Singh P."/>
            <person name="van Jaarsveld I."/>
            <person name="Silva-Junior O.B."/>
            <person name="Togawa R.C."/>
            <person name="Pappas M.R."/>
            <person name="Faria D.A."/>
            <person name="Sansaloni C.P."/>
            <person name="Petroli C.D."/>
            <person name="Yang X."/>
            <person name="Ranjan P."/>
            <person name="Tschaplinski T.J."/>
            <person name="Ye C.Y."/>
            <person name="Li T."/>
            <person name="Sterck L."/>
            <person name="Vanneste K."/>
            <person name="Murat F."/>
            <person name="Soler M."/>
            <person name="Clemente H.S."/>
            <person name="Saidi N."/>
            <person name="Cassan-Wang H."/>
            <person name="Dunand C."/>
            <person name="Hefer C.A."/>
            <person name="Bornberg-Bauer E."/>
            <person name="Kersting A.R."/>
            <person name="Vining K."/>
            <person name="Amarasinghe V."/>
            <person name="Ranik M."/>
            <person name="Naithani S."/>
            <person name="Elser J."/>
            <person name="Boyd A.E."/>
            <person name="Liston A."/>
            <person name="Spatafora J.W."/>
            <person name="Dharmwardhana P."/>
            <person name="Raja R."/>
            <person name="Sullivan C."/>
            <person name="Romanel E."/>
            <person name="Alves-Ferreira M."/>
            <person name="Kulheim C."/>
            <person name="Foley W."/>
            <person name="Carocha V."/>
            <person name="Paiva J."/>
            <person name="Kudrna D."/>
            <person name="Brommonschenkel S.H."/>
            <person name="Pasquali G."/>
            <person name="Byrne M."/>
            <person name="Rigault P."/>
            <person name="Tibbits J."/>
            <person name="Spokevicius A."/>
            <person name="Jones R.C."/>
            <person name="Steane D.A."/>
            <person name="Vaillancourt R.E."/>
            <person name="Potts B.M."/>
            <person name="Joubert F."/>
            <person name="Barry K."/>
            <person name="Pappas G.J."/>
            <person name="Strauss S.H."/>
            <person name="Jaiswal P."/>
            <person name="Grima-Pettenati J."/>
            <person name="Salse J."/>
            <person name="Van de Peer Y."/>
            <person name="Rokhsar D.S."/>
            <person name="Schmutz J."/>
        </authorList>
    </citation>
    <scope>NUCLEOTIDE SEQUENCE [LARGE SCALE GENOMIC DNA]</scope>
    <source>
        <strain evidence="2">cv. BRASUZ1</strain>
        <tissue evidence="1">Leaf extractions</tissue>
    </source>
</reference>
<keyword evidence="2" id="KW-1185">Reference proteome</keyword>
<comment type="caution">
    <text evidence="1">The sequence shown here is derived from an EMBL/GenBank/DDBJ whole genome shotgun (WGS) entry which is preliminary data.</text>
</comment>
<proteinExistence type="predicted"/>
<dbReference type="Proteomes" id="UP000030711">
    <property type="component" value="Chromosome 3"/>
</dbReference>
<evidence type="ECO:0000313" key="1">
    <source>
        <dbReference type="EMBL" id="KAK3435590.1"/>
    </source>
</evidence>
<sequence length="1234" mass="140947">METNSNGSSLSPTKANDGASSSLTGSSYEVFLSFRGPDTRHGFTDHLYKGLVDAGIDAFKDDDELRHGEDIRPVLMKAIKSSKILIPILSETYGTSSWCLDELVQMMEGKKNNKQIVLPIFYKVKPAEVRYQKGRFGKAFHERESHLLERSSFNPTTLEKWKSALDEVSTLRGYEADGSEVQLVKSIVREVLNELKKKFELDISKNLVGIDVHVKKVMEFVDNKSRDTLFVGIHGMGGIGKTTLAKAIYNKIFNQFEHRSYIADIRESWKHNGIHYIQNQLIYDILKLKNEVGNEDEGTKFISSRFKSKKVLILLDDVDNIVQVQRLAGNHDWFSSGSRIIITTRNKGVLKESRVDHNYEHEVMDYDQSLILFSKHAFRKDSPPSEFEDLTCEVVSTTGGLPLSLEVFGSLLCGKNSTQWINTIKKLKRVPHTEVQKKLKISYEALDYAQKQIFLDIACFFIGTDKRIASYMWDACDFFPGEGIEALIFMSLIKVGNDHELIMHDHLRDLGREIVRQENQREPRYRSRLWDYEEAQKVLKEAKGTDKIEGINLSKGNPEGYGFGEIAKQDGHIYTTKQLKNLTKLRFLLLDGAHINGDFKDSIKEVKWLRSPNCPMDFEVKNFHVEELAVLELQRSRIYEKWEGWSYLMMAEKLKCLDLSYCALKSTAFLSAFKKLEVLILNKCEKLERIDASIADIKTLLRLELGFCKNLKELPTEIGKLKALQELNLTWTESLSALPNSIDRIKELPEGIERLRKLRKLKASYCCDLKRIMAKSLCNLSSLQFLTFFRCNELQSVPDLPFNLTDLAITCKSQLPSLSHLAHLKRLDLFKCQFECMPMLPSMLLKNSECSQSTDVEESESPQSLNTPCKLEILKLMQCGPIETLDVSQFIHLRKLYIGYCNNLFEVRGLDKLIYLESLSVEDFDSIERLNLPKFERLKKLKTFGCKKLVEIHGLDELKSLESLDISFCNSIGTLLLPKFGSLKKLRAGSCENLAEIQGLDGLGFLGKLYITRSTSIEKVDLPKFGRLMELTTEGCESLAEIQGLDLLEFLESLVISECTSIRRLLLPKSSRLKELEARGCKNLVEIQGLNRSEFLESLDISKCTSIGRLLLPKSGRLKELNAYSCKKLAKIQGLDRLEFLEKLDISRCTSIETLLLPKSKSLEILKAKECAKLVEIQGLDSLEFLKELNIIGCKSLQTIPELSRTQIYRYYEIADKEMVEYVWDYMDDSDESI</sequence>
<protein>
    <submittedName>
        <fullName evidence="1">Uncharacterized protein</fullName>
    </submittedName>
</protein>
<accession>A0ACC3LA41</accession>
<dbReference type="EMBL" id="CM064437">
    <property type="protein sequence ID" value="KAK3435590.1"/>
    <property type="molecule type" value="Genomic_DNA"/>
</dbReference>
<gene>
    <name evidence="1" type="ORF">EUGRSUZ_C00020</name>
</gene>
<name>A0ACC3LA41_EUCGR</name>
<organism evidence="1 2">
    <name type="scientific">Eucalyptus grandis</name>
    <name type="common">Flooded gum</name>
    <dbReference type="NCBI Taxonomy" id="71139"/>
    <lineage>
        <taxon>Eukaryota</taxon>
        <taxon>Viridiplantae</taxon>
        <taxon>Streptophyta</taxon>
        <taxon>Embryophyta</taxon>
        <taxon>Tracheophyta</taxon>
        <taxon>Spermatophyta</taxon>
        <taxon>Magnoliopsida</taxon>
        <taxon>eudicotyledons</taxon>
        <taxon>Gunneridae</taxon>
        <taxon>Pentapetalae</taxon>
        <taxon>rosids</taxon>
        <taxon>malvids</taxon>
        <taxon>Myrtales</taxon>
        <taxon>Myrtaceae</taxon>
        <taxon>Myrtoideae</taxon>
        <taxon>Eucalypteae</taxon>
        <taxon>Eucalyptus</taxon>
    </lineage>
</organism>